<feature type="non-terminal residue" evidence="1">
    <location>
        <position position="1"/>
    </location>
</feature>
<dbReference type="AlphaFoldDB" id="A0A2V3XXW0"/>
<keyword evidence="2" id="KW-1185">Reference proteome</keyword>
<dbReference type="Proteomes" id="UP000248057">
    <property type="component" value="Unassembled WGS sequence"/>
</dbReference>
<dbReference type="GeneID" id="86065270"/>
<evidence type="ECO:0000313" key="2">
    <source>
        <dbReference type="Proteomes" id="UP000248057"/>
    </source>
</evidence>
<name>A0A2V3XXW0_9FIRM</name>
<evidence type="ECO:0000313" key="1">
    <source>
        <dbReference type="EMBL" id="PXX43732.1"/>
    </source>
</evidence>
<proteinExistence type="predicted"/>
<protein>
    <submittedName>
        <fullName evidence="1">Uncharacterized protein</fullName>
    </submittedName>
</protein>
<dbReference type="EMBL" id="QJKD01000029">
    <property type="protein sequence ID" value="PXX43732.1"/>
    <property type="molecule type" value="Genomic_DNA"/>
</dbReference>
<organism evidence="1 2">
    <name type="scientific">Hungatella effluvii</name>
    <dbReference type="NCBI Taxonomy" id="1096246"/>
    <lineage>
        <taxon>Bacteria</taxon>
        <taxon>Bacillati</taxon>
        <taxon>Bacillota</taxon>
        <taxon>Clostridia</taxon>
        <taxon>Lachnospirales</taxon>
        <taxon>Lachnospiraceae</taxon>
        <taxon>Hungatella</taxon>
    </lineage>
</organism>
<comment type="caution">
    <text evidence="1">The sequence shown here is derived from an EMBL/GenBank/DDBJ whole genome shotgun (WGS) entry which is preliminary data.</text>
</comment>
<gene>
    <name evidence="1" type="ORF">DFR60_12943</name>
</gene>
<sequence>NITIFREESTKCHKPSISKGLWHLYVHSCVKDGIIIPNGNKMSRVFWKKVKNSVTVHGPAESFRRCSGVWKGQEKEAFLVSSVAGTKAERREKEADRANYGELLKDFTSVST</sequence>
<reference evidence="1 2" key="1">
    <citation type="submission" date="2018-05" db="EMBL/GenBank/DDBJ databases">
        <title>Genomic Encyclopedia of Type Strains, Phase IV (KMG-IV): sequencing the most valuable type-strain genomes for metagenomic binning, comparative biology and taxonomic classification.</title>
        <authorList>
            <person name="Goeker M."/>
        </authorList>
    </citation>
    <scope>NUCLEOTIDE SEQUENCE [LARGE SCALE GENOMIC DNA]</scope>
    <source>
        <strain evidence="1 2">DSM 24995</strain>
    </source>
</reference>
<accession>A0A2V3XXW0</accession>
<dbReference type="RefSeq" id="WP_207659590.1">
    <property type="nucleotide sequence ID" value="NZ_QJKD01000029.1"/>
</dbReference>